<accession>A0A8S1LAP9</accession>
<protein>
    <recommendedName>
        <fullName evidence="4">Insulin-like growth factor binding protein, N-terminal</fullName>
    </recommendedName>
</protein>
<evidence type="ECO:0000256" key="1">
    <source>
        <dbReference type="SAM" id="Phobius"/>
    </source>
</evidence>
<dbReference type="AlphaFoldDB" id="A0A8S1LAP9"/>
<keyword evidence="1" id="KW-1133">Transmembrane helix</keyword>
<dbReference type="EMBL" id="CAJJDN010000019">
    <property type="protein sequence ID" value="CAD8064597.1"/>
    <property type="molecule type" value="Genomic_DNA"/>
</dbReference>
<organism evidence="2 3">
    <name type="scientific">Paramecium sonneborni</name>
    <dbReference type="NCBI Taxonomy" id="65129"/>
    <lineage>
        <taxon>Eukaryota</taxon>
        <taxon>Sar</taxon>
        <taxon>Alveolata</taxon>
        <taxon>Ciliophora</taxon>
        <taxon>Intramacronucleata</taxon>
        <taxon>Oligohymenophorea</taxon>
        <taxon>Peniculida</taxon>
        <taxon>Parameciidae</taxon>
        <taxon>Paramecium</taxon>
    </lineage>
</organism>
<gene>
    <name evidence="2" type="ORF">PSON_ATCC_30995.1.T0190196</name>
</gene>
<comment type="caution">
    <text evidence="2">The sequence shown here is derived from an EMBL/GenBank/DDBJ whole genome shotgun (WGS) entry which is preliminary data.</text>
</comment>
<sequence length="610" mass="68998">MTDCIGTCGPNCTVCTSPPVCSQCQDSYYWSDNKTECVLFEEVIIEKTIYNPLIATFPNGDYIELWSEEGPDAGIYFQIFRKNGQKVGSKTKVNMDELGMRRLLQSVNSNKFKTLFSDIATFDQDFVILWVDQIVGDMKVKLKKFDTNGQAMGKEVQIAQIPKQDLNSIAAPCIIKKTTNNNFVIGFFNQVEQSINKTATMFLQSFNQTMQPIGQIQMLDKADITKPPMISSDEDGVISITFSSEGATFLAQISTQGDIITEPQKVDEGKAFKSTNLKNKFIVFIFEGVSSNVSPPQYILSYQIMNLDKILSEARIFASPQYGEEHPYITAFGHGFIIAWRTVDKSLKSKDILFQIFDGDGTQISNQTQVKRQGLYPKNPSIQILNDEEFYITWTATNNNHQDNFYLQQFNKSDLIIQNPINQEVEQPIICPLNCLSCLSNTICENCVSGYYVENNFCQIDCGINCLSCSIPNQCDECMLGYEVSLNHTCVQIQCEDGYTLSENMECVLTCSENCNQCQSYDKCLVCETDYNLLKGHCVKLSEKIDLNGDAEQLPYYYIILICLAALCFLGLMAYAIWKFKLGDPVQSQRNQQRQVIDERENTVLDSRIN</sequence>
<reference evidence="2" key="1">
    <citation type="submission" date="2021-01" db="EMBL/GenBank/DDBJ databases">
        <authorList>
            <consortium name="Genoscope - CEA"/>
            <person name="William W."/>
        </authorList>
    </citation>
    <scope>NUCLEOTIDE SEQUENCE</scope>
</reference>
<evidence type="ECO:0000313" key="2">
    <source>
        <dbReference type="EMBL" id="CAD8064597.1"/>
    </source>
</evidence>
<keyword evidence="1" id="KW-0472">Membrane</keyword>
<name>A0A8S1LAP9_9CILI</name>
<dbReference type="SMART" id="SM00261">
    <property type="entry name" value="FU"/>
    <property type="match status" value="3"/>
</dbReference>
<dbReference type="Proteomes" id="UP000692954">
    <property type="component" value="Unassembled WGS sequence"/>
</dbReference>
<dbReference type="InterPro" id="IPR006212">
    <property type="entry name" value="Furin_repeat"/>
</dbReference>
<feature type="transmembrane region" description="Helical" evidence="1">
    <location>
        <begin position="556"/>
        <end position="578"/>
    </location>
</feature>
<dbReference type="OrthoDB" id="409374at2759"/>
<keyword evidence="3" id="KW-1185">Reference proteome</keyword>
<keyword evidence="1" id="KW-0812">Transmembrane</keyword>
<proteinExistence type="predicted"/>
<evidence type="ECO:0000313" key="3">
    <source>
        <dbReference type="Proteomes" id="UP000692954"/>
    </source>
</evidence>
<evidence type="ECO:0008006" key="4">
    <source>
        <dbReference type="Google" id="ProtNLM"/>
    </source>
</evidence>